<gene>
    <name evidence="1" type="ORF">B0O95_10237</name>
</gene>
<name>A0A2P5KD61_9BURK</name>
<dbReference type="RefSeq" id="WP_104076389.1">
    <property type="nucleotide sequence ID" value="NZ_CP062178.1"/>
</dbReference>
<reference evidence="1 2" key="1">
    <citation type="submission" date="2018-01" db="EMBL/GenBank/DDBJ databases">
        <title>Genomic Encyclopedia of Type Strains, Phase III (KMG-III): the genomes of soil and plant-associated and newly described type strains.</title>
        <authorList>
            <person name="Whitman W."/>
        </authorList>
    </citation>
    <scope>NUCLEOTIDE SEQUENCE [LARGE SCALE GENOMIC DNA]</scope>
    <source>
        <strain evidence="1 2">HKI456</strain>
    </source>
</reference>
<dbReference type="Proteomes" id="UP000243096">
    <property type="component" value="Unassembled WGS sequence"/>
</dbReference>
<evidence type="ECO:0000313" key="2">
    <source>
        <dbReference type="Proteomes" id="UP000243096"/>
    </source>
</evidence>
<dbReference type="EMBL" id="PRDW01000002">
    <property type="protein sequence ID" value="PPB84640.1"/>
    <property type="molecule type" value="Genomic_DNA"/>
</dbReference>
<comment type="caution">
    <text evidence="1">The sequence shown here is derived from an EMBL/GenBank/DDBJ whole genome shotgun (WGS) entry which is preliminary data.</text>
</comment>
<dbReference type="AlphaFoldDB" id="A0A2P5KD61"/>
<proteinExistence type="predicted"/>
<keyword evidence="2" id="KW-1185">Reference proteome</keyword>
<evidence type="ECO:0000313" key="1">
    <source>
        <dbReference type="EMBL" id="PPB84640.1"/>
    </source>
</evidence>
<dbReference type="OrthoDB" id="1159314at2"/>
<organism evidence="1 2">
    <name type="scientific">Mycetohabitans endofungorum</name>
    <dbReference type="NCBI Taxonomy" id="417203"/>
    <lineage>
        <taxon>Bacteria</taxon>
        <taxon>Pseudomonadati</taxon>
        <taxon>Pseudomonadota</taxon>
        <taxon>Betaproteobacteria</taxon>
        <taxon>Burkholderiales</taxon>
        <taxon>Burkholderiaceae</taxon>
        <taxon>Mycetohabitans</taxon>
    </lineage>
</organism>
<accession>A0A2P5KD61</accession>
<sequence length="470" mass="52327">MMTLAQLPDDPAVLTRFEIDGERVQPNSIPFHYDTIDGNKPHTYQNTVFLWQTDYWDIPSSDVDLKGKHPIDIDSSSDFQDLTPIEGLSKRNYLIAYAVGKEKNAVVTTQRLEPLGDGKYKVITPPEAEELSFKVTSVNPTTVSYSFRMPRGTSAEDDGDWIGVWKGSTVSNLYDDTQEPLYFLPILIDDSNGTGELTLPHARQFEIDDDYMLGYFKSGYDTQKPSRTTLAAVVLFKGPPKPTLTQFGVDLINIDSTKIDFHYETLDGNQPKTYKNTVYLWQKEGWTVPSTDADSQKHSITSDSVKGFQNFSVGLDQANYLIAYAVSPTVNAVVTTQRLEYQEDSKCYKIIPAPSDEALSLKVTSIDTARVSYSFRMPAGMRAKANGDWIGVWKGTTVSKLYNPAEKPIGLKPITIDDSHGTDRLTLSVGQQFVSGDSYMLGYFKSGSNPDNPEESLRTTLAAIVQFKGP</sequence>
<protein>
    <submittedName>
        <fullName evidence="1">Uncharacterized protein</fullName>
    </submittedName>
</protein>